<evidence type="ECO:0000313" key="1">
    <source>
        <dbReference type="EMBL" id="AXS67690.1"/>
    </source>
</evidence>
<dbReference type="InterPro" id="IPR009657">
    <property type="entry name" value="Protein_Ac34"/>
</dbReference>
<reference evidence="1 2" key="1">
    <citation type="journal article" date="2018" name="J. Invertebr. Pathol.">
        <title>Morphological, genetic and biological characterisation of a novel alphabaculovirus isolated from Cryptophlebia peltastica (Lepidoptera: Tortricidae).</title>
        <authorList>
            <person name="Marsberg T."/>
            <person name="Jukes M.D."/>
            <person name="Krejmer-Rabalska M."/>
            <person name="Rabalski L."/>
            <person name="Knox C.M."/>
            <person name="Moore S.D."/>
            <person name="Hill M.P."/>
            <person name="Szewczyk B."/>
        </authorList>
    </citation>
    <scope>NUCLEOTIDE SEQUENCE [LARGE SCALE GENOMIC DNA]</scope>
    <source>
        <strain evidence="1">SA</strain>
    </source>
</reference>
<accession>A0A346RNP3</accession>
<evidence type="ECO:0000313" key="2">
    <source>
        <dbReference type="Proteomes" id="UP000500845"/>
    </source>
</evidence>
<proteinExistence type="predicted"/>
<dbReference type="Pfam" id="PF06851">
    <property type="entry name" value="DUF1247"/>
    <property type="match status" value="1"/>
</dbReference>
<dbReference type="KEGG" id="vg:65102143"/>
<sequence length="181" mass="21278">MNDFRRDLKKLTATITKDCPVNPDSKLGDVVQYLGAHGLLLQRKKDDNFDIKVVLEVSDETRDYLNALQTEKFEHCRLCYHRNDQTRCDFHKKYIFTKNEKENYEEYIEFLNSEMGIISFIELYYTYLSLEFWKANAQILLRDLTGFSSLKELLTYYGHNVADDVDQANIQSMDVGDEDEG</sequence>
<protein>
    <submittedName>
        <fullName evidence="1">Ac34-like protein</fullName>
    </submittedName>
</protein>
<dbReference type="EMBL" id="MH394321">
    <property type="protein sequence ID" value="AXS67690.1"/>
    <property type="molecule type" value="Genomic_DNA"/>
</dbReference>
<dbReference type="RefSeq" id="YP_010086898.1">
    <property type="nucleotide sequence ID" value="NC_055500.1"/>
</dbReference>
<name>A0A346RNP3_9ABAC</name>
<dbReference type="GeneID" id="65102143"/>
<organism evidence="1 2">
    <name type="scientific">Cryptophlebia peltastica nucleopolyhedrovirus</name>
    <dbReference type="NCBI Taxonomy" id="2304025"/>
    <lineage>
        <taxon>Viruses</taxon>
        <taxon>Viruses incertae sedis</taxon>
        <taxon>Naldaviricetes</taxon>
        <taxon>Lefavirales</taxon>
        <taxon>Baculoviridae</taxon>
        <taxon>Alphabaculovirus</taxon>
        <taxon>Alphabaculovirus crypeltasticae</taxon>
    </lineage>
</organism>
<keyword evidence="2" id="KW-1185">Reference proteome</keyword>
<dbReference type="Proteomes" id="UP000500845">
    <property type="component" value="Segment"/>
</dbReference>